<dbReference type="AlphaFoldDB" id="A0A0E9Q6Q0"/>
<proteinExistence type="predicted"/>
<accession>A0A0E9Q6Q0</accession>
<protein>
    <submittedName>
        <fullName evidence="1">Uncharacterized protein</fullName>
    </submittedName>
</protein>
<sequence>MVQEYNQCVCNNTQLPHINADNNVHSTLYFLTRLTIEHLQ</sequence>
<reference evidence="1" key="1">
    <citation type="submission" date="2014-11" db="EMBL/GenBank/DDBJ databases">
        <authorList>
            <person name="Amaro Gonzalez C."/>
        </authorList>
    </citation>
    <scope>NUCLEOTIDE SEQUENCE</scope>
</reference>
<evidence type="ECO:0000313" key="1">
    <source>
        <dbReference type="EMBL" id="JAH12414.1"/>
    </source>
</evidence>
<reference evidence="1" key="2">
    <citation type="journal article" date="2015" name="Fish Shellfish Immunol.">
        <title>Early steps in the European eel (Anguilla anguilla)-Vibrio vulnificus interaction in the gills: Role of the RtxA13 toxin.</title>
        <authorList>
            <person name="Callol A."/>
            <person name="Pajuelo D."/>
            <person name="Ebbesson L."/>
            <person name="Teles M."/>
            <person name="MacKenzie S."/>
            <person name="Amaro C."/>
        </authorList>
    </citation>
    <scope>NUCLEOTIDE SEQUENCE</scope>
</reference>
<dbReference type="EMBL" id="GBXM01096163">
    <property type="protein sequence ID" value="JAH12414.1"/>
    <property type="molecule type" value="Transcribed_RNA"/>
</dbReference>
<name>A0A0E9Q6Q0_ANGAN</name>
<organism evidence="1">
    <name type="scientific">Anguilla anguilla</name>
    <name type="common">European freshwater eel</name>
    <name type="synonym">Muraena anguilla</name>
    <dbReference type="NCBI Taxonomy" id="7936"/>
    <lineage>
        <taxon>Eukaryota</taxon>
        <taxon>Metazoa</taxon>
        <taxon>Chordata</taxon>
        <taxon>Craniata</taxon>
        <taxon>Vertebrata</taxon>
        <taxon>Euteleostomi</taxon>
        <taxon>Actinopterygii</taxon>
        <taxon>Neopterygii</taxon>
        <taxon>Teleostei</taxon>
        <taxon>Anguilliformes</taxon>
        <taxon>Anguillidae</taxon>
        <taxon>Anguilla</taxon>
    </lineage>
</organism>